<dbReference type="PROSITE" id="PS00137">
    <property type="entry name" value="SUBTILASE_HIS"/>
    <property type="match status" value="1"/>
</dbReference>
<gene>
    <name evidence="11" type="ORF">B1H20_33950</name>
</gene>
<evidence type="ECO:0000256" key="9">
    <source>
        <dbReference type="SAM" id="SignalP"/>
    </source>
</evidence>
<sequence length="1135" mass="116225">MRKRSTRTCALAAAAAVALTAGMSGPASAKTGGPDTVRTGTVLPDTAFPGTGLSGTASSGKAEVSKPGGRSGGTVTLITGDRVLVDSRGRAGGIQRAKGREDMPFFTETQGGRTYVVPRDTRRLIADGTLDRRLFDITELATAQSRKAHRAGLKVIVGYRGADAGAARTEVRSSKGTTLRRTLSVLDADAVTGAESATGKKGALWDALTRPRDDGSAAVASGIARIWLDGVRRATLDRSTGQIGAPAAWDRSYDGTGVKIAVVDTGIDSSHPDLAGKVVAERDFSGSPDAKDRNGHGTHVASTAAGTGAKDARFKGVAPGAQLINAKVLDDQGVGDDSGIIAGVDWAVAQGADVINMSLGNADSAGIDPMEAQVNKVSAEKGVLFAVASGNSGPERGTVASPGSADAALTVGAVDDDDRIAEFSSAGPRIGDGAVKPDLTAPGVAVTAAAAAGTGGQNPPGYTTKDGTSMATPHVAGAAAILKQKNPGWTGAQLKAALTGSAEGGSPTAFQQGAGRLAVDRAIDQTVVSEPVSVNLGTQAWPHSDDAPVTRQVTYRNSGDADVTLDLELASPTGGDGQPAPAGFFSLDARRVTVPAGGSAAVGLTADTRLGGTVDGSYAVTVVASGGGRSVRTPAAVDRESESYDVTFTTLDRSGAVSTGWQADLKGYRDSASGLRFFPDLSSGSTTVRLPRGTYSLAADLLVDPAAPRKGADLISVPELSVTGPTTVTLDARTTRPVNVKVPDPAARSTRAGMMYTISTPETFIIEGSEFSGFDNVRTAYQGPKADEGVLAQQWSAHWERDGTEYNVLTGGPVRELATGFTKTYTAKDMALVKAGIGSSAPGADGALAAHGLLDHGGGVDALYTVRPAPETRKVYLSTEDGASWNIVAGVLGAPDADGNRAFDSAFEFGGHRRFAAGKTYTETFNVGAVGPRMGADEGIVRDGDDIYGAFPMISDGAGHSGFARYTGARTTIHRNGELFLRKDAAIDRDLFTLTPESAAYKVETTVHRDPAVNRTGTRIDASWTFTSAAAQSPTPLPVSTVRFLPKLALDSTVVAGGKQTFPVQVQGAAAGAQQKSLRVLVSYDGTTWQSVPVVAGGVTVRGPAKGKAVSLRAVVSDKGGNESTVTLHNAFFGR</sequence>
<dbReference type="Proteomes" id="UP000192445">
    <property type="component" value="Chromosome"/>
</dbReference>
<name>A0A1V0UKV7_STRVN</name>
<feature type="domain" description="Peptidase S8/S53" evidence="10">
    <location>
        <begin position="255"/>
        <end position="515"/>
    </location>
</feature>
<dbReference type="STRING" id="1935.B1H20_33950"/>
<dbReference type="InterPro" id="IPR000209">
    <property type="entry name" value="Peptidase_S8/S53_dom"/>
</dbReference>
<dbReference type="PIRSF" id="PIRSF037854">
    <property type="entry name" value="Dihydropyridine_esterase"/>
    <property type="match status" value="1"/>
</dbReference>
<dbReference type="InterPro" id="IPR017297">
    <property type="entry name" value="Peptidase_S8A_DPH-A"/>
</dbReference>
<evidence type="ECO:0000256" key="6">
    <source>
        <dbReference type="PROSITE-ProRule" id="PRU01240"/>
    </source>
</evidence>
<evidence type="ECO:0000256" key="8">
    <source>
        <dbReference type="SAM" id="MobiDB-lite"/>
    </source>
</evidence>
<feature type="active site" description="Charge relay system" evidence="5 6">
    <location>
        <position position="296"/>
    </location>
</feature>
<dbReference type="GO" id="GO:0006508">
    <property type="term" value="P:proteolysis"/>
    <property type="evidence" value="ECO:0007669"/>
    <property type="project" value="UniProtKB-KW"/>
</dbReference>
<evidence type="ECO:0000256" key="7">
    <source>
        <dbReference type="RuleBase" id="RU003355"/>
    </source>
</evidence>
<comment type="similarity">
    <text evidence="1 6 7">Belongs to the peptidase S8 family.</text>
</comment>
<feature type="region of interest" description="Disordered" evidence="8">
    <location>
        <begin position="284"/>
        <end position="308"/>
    </location>
</feature>
<dbReference type="PROSITE" id="PS00138">
    <property type="entry name" value="SUBTILASE_SER"/>
    <property type="match status" value="1"/>
</dbReference>
<evidence type="ECO:0000256" key="1">
    <source>
        <dbReference type="ARBA" id="ARBA00011073"/>
    </source>
</evidence>
<dbReference type="PRINTS" id="PR00723">
    <property type="entry name" value="SUBTILISIN"/>
</dbReference>
<evidence type="ECO:0000313" key="11">
    <source>
        <dbReference type="EMBL" id="ARF65879.1"/>
    </source>
</evidence>
<organism evidence="11 12">
    <name type="scientific">Streptomyces violaceoruber</name>
    <dbReference type="NCBI Taxonomy" id="1935"/>
    <lineage>
        <taxon>Bacteria</taxon>
        <taxon>Bacillati</taxon>
        <taxon>Actinomycetota</taxon>
        <taxon>Actinomycetes</taxon>
        <taxon>Kitasatosporales</taxon>
        <taxon>Streptomycetaceae</taxon>
        <taxon>Streptomyces</taxon>
        <taxon>Streptomyces violaceoruber group</taxon>
    </lineage>
</organism>
<dbReference type="InterPro" id="IPR023827">
    <property type="entry name" value="Peptidase_S8_Asp-AS"/>
</dbReference>
<dbReference type="InterPro" id="IPR050131">
    <property type="entry name" value="Peptidase_S8_subtilisin-like"/>
</dbReference>
<dbReference type="InterPro" id="IPR022398">
    <property type="entry name" value="Peptidase_S8_His-AS"/>
</dbReference>
<dbReference type="Pfam" id="PF00082">
    <property type="entry name" value="Peptidase_S8"/>
    <property type="match status" value="1"/>
</dbReference>
<dbReference type="PANTHER" id="PTHR43806:SF65">
    <property type="entry name" value="SERINE PROTEASE APRX"/>
    <property type="match status" value="1"/>
</dbReference>
<feature type="signal peptide" evidence="9">
    <location>
        <begin position="1"/>
        <end position="29"/>
    </location>
</feature>
<dbReference type="PROSITE" id="PS00136">
    <property type="entry name" value="SUBTILASE_ASP"/>
    <property type="match status" value="1"/>
</dbReference>
<dbReference type="PANTHER" id="PTHR43806">
    <property type="entry name" value="PEPTIDASE S8"/>
    <property type="match status" value="1"/>
</dbReference>
<evidence type="ECO:0000256" key="3">
    <source>
        <dbReference type="ARBA" id="ARBA00022801"/>
    </source>
</evidence>
<dbReference type="GO" id="GO:0004252">
    <property type="term" value="F:serine-type endopeptidase activity"/>
    <property type="evidence" value="ECO:0007669"/>
    <property type="project" value="UniProtKB-UniRule"/>
</dbReference>
<dbReference type="PROSITE" id="PS51892">
    <property type="entry name" value="SUBTILASE"/>
    <property type="match status" value="1"/>
</dbReference>
<dbReference type="EMBL" id="CP020570">
    <property type="protein sequence ID" value="ARF65879.1"/>
    <property type="molecule type" value="Genomic_DNA"/>
</dbReference>
<proteinExistence type="inferred from homology"/>
<keyword evidence="9" id="KW-0732">Signal</keyword>
<reference evidence="11 12" key="1">
    <citation type="submission" date="2017-03" db="EMBL/GenBank/DDBJ databases">
        <title>Complete Genome Sequence of a natural compounds producer, Streptomyces violaceus S21.</title>
        <authorList>
            <person name="Zhong C."/>
            <person name="Zhao Z."/>
            <person name="Fu J."/>
            <person name="Zong G."/>
            <person name="Qin R."/>
            <person name="Cao G."/>
        </authorList>
    </citation>
    <scope>NUCLEOTIDE SEQUENCE [LARGE SCALE GENOMIC DNA]</scope>
    <source>
        <strain evidence="11 12">S21</strain>
    </source>
</reference>
<dbReference type="KEGG" id="svu:B1H20_33950"/>
<dbReference type="Gene3D" id="3.40.50.200">
    <property type="entry name" value="Peptidase S8/S53 domain"/>
    <property type="match status" value="1"/>
</dbReference>
<feature type="compositionally biased region" description="Basic and acidic residues" evidence="8">
    <location>
        <begin position="284"/>
        <end position="295"/>
    </location>
</feature>
<feature type="active site" description="Charge relay system" evidence="5 6">
    <location>
        <position position="264"/>
    </location>
</feature>
<feature type="region of interest" description="Disordered" evidence="8">
    <location>
        <begin position="451"/>
        <end position="470"/>
    </location>
</feature>
<feature type="chain" id="PRO_5013047255" evidence="9">
    <location>
        <begin position="30"/>
        <end position="1135"/>
    </location>
</feature>
<protein>
    <submittedName>
        <fullName evidence="11">Peptidase S8</fullName>
    </submittedName>
</protein>
<evidence type="ECO:0000259" key="10">
    <source>
        <dbReference type="Pfam" id="PF00082"/>
    </source>
</evidence>
<evidence type="ECO:0000313" key="12">
    <source>
        <dbReference type="Proteomes" id="UP000192445"/>
    </source>
</evidence>
<accession>A0A1V0UKV7</accession>
<dbReference type="InterPro" id="IPR015500">
    <property type="entry name" value="Peptidase_S8_subtilisin-rel"/>
</dbReference>
<dbReference type="RefSeq" id="WP_083193817.1">
    <property type="nucleotide sequence ID" value="NZ_CP020570.1"/>
</dbReference>
<dbReference type="SUPFAM" id="SSF52743">
    <property type="entry name" value="Subtilisin-like"/>
    <property type="match status" value="1"/>
</dbReference>
<keyword evidence="3 6" id="KW-0378">Hydrolase</keyword>
<evidence type="ECO:0000256" key="2">
    <source>
        <dbReference type="ARBA" id="ARBA00022670"/>
    </source>
</evidence>
<dbReference type="AlphaFoldDB" id="A0A1V0UKV7"/>
<evidence type="ECO:0000256" key="5">
    <source>
        <dbReference type="PIRSR" id="PIRSR615500-1"/>
    </source>
</evidence>
<keyword evidence="2 6" id="KW-0645">Protease</keyword>
<dbReference type="InterPro" id="IPR036852">
    <property type="entry name" value="Peptidase_S8/S53_dom_sf"/>
</dbReference>
<dbReference type="OrthoDB" id="9798386at2"/>
<evidence type="ECO:0000256" key="4">
    <source>
        <dbReference type="ARBA" id="ARBA00022825"/>
    </source>
</evidence>
<feature type="active site" description="Charge relay system" evidence="5 6">
    <location>
        <position position="469"/>
    </location>
</feature>
<keyword evidence="4 6" id="KW-0720">Serine protease</keyword>
<dbReference type="InterPro" id="IPR023828">
    <property type="entry name" value="Peptidase_S8_Ser-AS"/>
</dbReference>
<feature type="region of interest" description="Disordered" evidence="8">
    <location>
        <begin position="43"/>
        <end position="73"/>
    </location>
</feature>